<evidence type="ECO:0000256" key="1">
    <source>
        <dbReference type="ARBA" id="ARBA00007598"/>
    </source>
</evidence>
<dbReference type="InterPro" id="IPR015814">
    <property type="entry name" value="Pgluconate_DH_NAD-bd_C"/>
</dbReference>
<dbReference type="InterPro" id="IPR036291">
    <property type="entry name" value="NAD(P)-bd_dom_sf"/>
</dbReference>
<dbReference type="InterPro" id="IPR008927">
    <property type="entry name" value="6-PGluconate_DH-like_C_sf"/>
</dbReference>
<organism evidence="4 5">
    <name type="scientific">Lentinula detonsa</name>
    <dbReference type="NCBI Taxonomy" id="2804962"/>
    <lineage>
        <taxon>Eukaryota</taxon>
        <taxon>Fungi</taxon>
        <taxon>Dikarya</taxon>
        <taxon>Basidiomycota</taxon>
        <taxon>Agaricomycotina</taxon>
        <taxon>Agaricomycetes</taxon>
        <taxon>Agaricomycetidae</taxon>
        <taxon>Agaricales</taxon>
        <taxon>Marasmiineae</taxon>
        <taxon>Omphalotaceae</taxon>
        <taxon>Lentinula</taxon>
    </lineage>
</organism>
<gene>
    <name evidence="4" type="ORF">F5890DRAFT_93271</name>
</gene>
<dbReference type="InterPro" id="IPR006115">
    <property type="entry name" value="6PGDH_NADP-bd"/>
</dbReference>
<dbReference type="InterPro" id="IPR013328">
    <property type="entry name" value="6PGD_dom2"/>
</dbReference>
<dbReference type="Gene3D" id="3.40.50.720">
    <property type="entry name" value="NAD(P)-binding Rossmann-like Domain"/>
    <property type="match status" value="1"/>
</dbReference>
<evidence type="ECO:0000259" key="3">
    <source>
        <dbReference type="Pfam" id="PF09130"/>
    </source>
</evidence>
<dbReference type="PANTHER" id="PTHR43580">
    <property type="entry name" value="OXIDOREDUCTASE GLYR1-RELATED"/>
    <property type="match status" value="1"/>
</dbReference>
<protein>
    <recommendedName>
        <fullName evidence="6">6-phosphogluconate dehydrogenase C-terminal domain-like protein</fullName>
    </recommendedName>
</protein>
<sequence>MNNSNQSGTPTNDNSIPTIAVIGAGAMGSQIAYRLFQSGAGPILTNLEGRSSATYKRAADCGMKDSSYGEIVSQADYILSVVPPKDALAIAKTIADTIKTLDVGNTDCPPRSQARRRKLVFVDFNAINPTTAEHMAKNFTETSVIFIDGSIVGGPPSDVYNPGLYICSDPGDASELIELEGVLKKYGLQPFALKGEGAGIGDASAVKMANSGIVKGTIALFTSMILASHASSASTSQGLLHSLHISQSTFIDQMIRLVPQMTPKAYRFVGEMEEVARFTEGEGLDGISAIYRGAAQVFQRIADVHEIKEKESKELAESHGQIDGHRKLVDDVDVLLAVIEDAKKLFQRDKGGKSWTPPSD</sequence>
<feature type="domain" description="6-phosphogluconate dehydrogenase NADP-binding" evidence="2">
    <location>
        <begin position="18"/>
        <end position="186"/>
    </location>
</feature>
<dbReference type="Pfam" id="PF09130">
    <property type="entry name" value="DUF1932"/>
    <property type="match status" value="1"/>
</dbReference>
<comment type="caution">
    <text evidence="4">The sequence shown here is derived from an EMBL/GenBank/DDBJ whole genome shotgun (WGS) entry which is preliminary data.</text>
</comment>
<evidence type="ECO:0000313" key="4">
    <source>
        <dbReference type="EMBL" id="KAJ3984081.1"/>
    </source>
</evidence>
<dbReference type="EMBL" id="MU802000">
    <property type="protein sequence ID" value="KAJ3984081.1"/>
    <property type="molecule type" value="Genomic_DNA"/>
</dbReference>
<dbReference type="SUPFAM" id="SSF48179">
    <property type="entry name" value="6-phosphogluconate dehydrogenase C-terminal domain-like"/>
    <property type="match status" value="1"/>
</dbReference>
<feature type="domain" description="Phosphogluconate dehydrogenase NAD-binding putative C-terminal" evidence="3">
    <location>
        <begin position="230"/>
        <end position="301"/>
    </location>
</feature>
<dbReference type="InterPro" id="IPR051265">
    <property type="entry name" value="HIBADH-related_NP60_sf"/>
</dbReference>
<evidence type="ECO:0008006" key="6">
    <source>
        <dbReference type="Google" id="ProtNLM"/>
    </source>
</evidence>
<reference evidence="4" key="1">
    <citation type="submission" date="2022-08" db="EMBL/GenBank/DDBJ databases">
        <authorList>
            <consortium name="DOE Joint Genome Institute"/>
            <person name="Min B."/>
            <person name="Riley R."/>
            <person name="Sierra-Patev S."/>
            <person name="Naranjo-Ortiz M."/>
            <person name="Looney B."/>
            <person name="Konkel Z."/>
            <person name="Slot J.C."/>
            <person name="Sakamoto Y."/>
            <person name="Steenwyk J.L."/>
            <person name="Rokas A."/>
            <person name="Carro J."/>
            <person name="Camarero S."/>
            <person name="Ferreira P."/>
            <person name="Molpeceres G."/>
            <person name="Ruiz-Duenas F.J."/>
            <person name="Serrano A."/>
            <person name="Henrissat B."/>
            <person name="Drula E."/>
            <person name="Hughes K.W."/>
            <person name="Mata J.L."/>
            <person name="Ishikawa N.K."/>
            <person name="Vargas-Isla R."/>
            <person name="Ushijima S."/>
            <person name="Smith C.A."/>
            <person name="Ahrendt S."/>
            <person name="Andreopoulos W."/>
            <person name="He G."/>
            <person name="Labutti K."/>
            <person name="Lipzen A."/>
            <person name="Ng V."/>
            <person name="Sandor L."/>
            <person name="Barry K."/>
            <person name="Martinez A.T."/>
            <person name="Xiao Y."/>
            <person name="Gibbons J.G."/>
            <person name="Terashima K."/>
            <person name="Hibbett D.S."/>
            <person name="Grigoriev I.V."/>
        </authorList>
    </citation>
    <scope>NUCLEOTIDE SEQUENCE</scope>
    <source>
        <strain evidence="4">TFB7829</strain>
    </source>
</reference>
<comment type="similarity">
    <text evidence="1">Belongs to the HIBADH-related family. NP60 subfamily.</text>
</comment>
<name>A0AA38PYH5_9AGAR</name>
<dbReference type="GO" id="GO:0050661">
    <property type="term" value="F:NADP binding"/>
    <property type="evidence" value="ECO:0007669"/>
    <property type="project" value="InterPro"/>
</dbReference>
<evidence type="ECO:0000313" key="5">
    <source>
        <dbReference type="Proteomes" id="UP001163850"/>
    </source>
</evidence>
<dbReference type="Proteomes" id="UP001163850">
    <property type="component" value="Unassembled WGS sequence"/>
</dbReference>
<dbReference type="AlphaFoldDB" id="A0AA38PYH5"/>
<dbReference type="PANTHER" id="PTHR43580:SF2">
    <property type="entry name" value="CYTOKINE-LIKE NUCLEAR FACTOR N-PAC"/>
    <property type="match status" value="1"/>
</dbReference>
<evidence type="ECO:0000259" key="2">
    <source>
        <dbReference type="Pfam" id="PF03446"/>
    </source>
</evidence>
<dbReference type="Gene3D" id="1.10.1040.10">
    <property type="entry name" value="N-(1-d-carboxylethyl)-l-norvaline Dehydrogenase, domain 2"/>
    <property type="match status" value="1"/>
</dbReference>
<dbReference type="SUPFAM" id="SSF51735">
    <property type="entry name" value="NAD(P)-binding Rossmann-fold domains"/>
    <property type="match status" value="1"/>
</dbReference>
<dbReference type="Pfam" id="PF03446">
    <property type="entry name" value="NAD_binding_2"/>
    <property type="match status" value="1"/>
</dbReference>
<proteinExistence type="inferred from homology"/>
<accession>A0AA38PYH5</accession>